<protein>
    <submittedName>
        <fullName evidence="1">Uncharacterized protein</fullName>
    </submittedName>
</protein>
<proteinExistence type="predicted"/>
<dbReference type="AlphaFoldDB" id="A0A3M7RCK6"/>
<evidence type="ECO:0000313" key="2">
    <source>
        <dbReference type="Proteomes" id="UP000276133"/>
    </source>
</evidence>
<evidence type="ECO:0000313" key="1">
    <source>
        <dbReference type="EMBL" id="RNA21293.1"/>
    </source>
</evidence>
<dbReference type="OrthoDB" id="10199350at2759"/>
<dbReference type="Proteomes" id="UP000276133">
    <property type="component" value="Unassembled WGS sequence"/>
</dbReference>
<organism evidence="1 2">
    <name type="scientific">Brachionus plicatilis</name>
    <name type="common">Marine rotifer</name>
    <name type="synonym">Brachionus muelleri</name>
    <dbReference type="NCBI Taxonomy" id="10195"/>
    <lineage>
        <taxon>Eukaryota</taxon>
        <taxon>Metazoa</taxon>
        <taxon>Spiralia</taxon>
        <taxon>Gnathifera</taxon>
        <taxon>Rotifera</taxon>
        <taxon>Eurotatoria</taxon>
        <taxon>Monogononta</taxon>
        <taxon>Pseudotrocha</taxon>
        <taxon>Ploima</taxon>
        <taxon>Brachionidae</taxon>
        <taxon>Brachionus</taxon>
    </lineage>
</organism>
<sequence>MDNDKCKILFKNVKMGISPEVMGLILENPRFVGGGEFEIVKLIESNERNQSERDIIVEYKSEESAEALMKIGKISYKNFELIPSLFTSNTPLQTDIVPATYEIRDTFKYPFYLLNLNKDLLENFEIELNKCDAKIKSIDEEKIEIEKVERITDKEVEKNWYSDLEDCLKRFKEKYVCQIEMNNIDENSWPQIRNKAIDICKNTDGLSLIYRNIPNNYLRIDGELKLIKKIVDEELLLI</sequence>
<accession>A0A3M7RCK6</accession>
<name>A0A3M7RCK6_BRAPC</name>
<reference evidence="1 2" key="1">
    <citation type="journal article" date="2018" name="Sci. Rep.">
        <title>Genomic signatures of local adaptation to the degree of environmental predictability in rotifers.</title>
        <authorList>
            <person name="Franch-Gras L."/>
            <person name="Hahn C."/>
            <person name="Garcia-Roger E.M."/>
            <person name="Carmona M.J."/>
            <person name="Serra M."/>
            <person name="Gomez A."/>
        </authorList>
    </citation>
    <scope>NUCLEOTIDE SEQUENCE [LARGE SCALE GENOMIC DNA]</scope>
    <source>
        <strain evidence="1">HYR1</strain>
    </source>
</reference>
<keyword evidence="2" id="KW-1185">Reference proteome</keyword>
<comment type="caution">
    <text evidence="1">The sequence shown here is derived from an EMBL/GenBank/DDBJ whole genome shotgun (WGS) entry which is preliminary data.</text>
</comment>
<dbReference type="EMBL" id="REGN01003697">
    <property type="protein sequence ID" value="RNA21293.1"/>
    <property type="molecule type" value="Genomic_DNA"/>
</dbReference>
<gene>
    <name evidence="1" type="ORF">BpHYR1_022394</name>
</gene>